<comment type="caution">
    <text evidence="3">The sequence shown here is derived from an EMBL/GenBank/DDBJ whole genome shotgun (WGS) entry which is preliminary data.</text>
</comment>
<dbReference type="InterPro" id="IPR036873">
    <property type="entry name" value="Rhodanese-like_dom_sf"/>
</dbReference>
<dbReference type="InterPro" id="IPR036866">
    <property type="entry name" value="RibonucZ/Hydroxyglut_hydro"/>
</dbReference>
<gene>
    <name evidence="3" type="ORF">EV194_101703</name>
</gene>
<protein>
    <submittedName>
        <fullName evidence="3">Glyoxylase-like metal-dependent hydrolase (Beta-lactamase superfamily II)</fullName>
    </submittedName>
</protein>
<dbReference type="InterPro" id="IPR044528">
    <property type="entry name" value="POD-like_MBL-fold"/>
</dbReference>
<dbReference type="InterPro" id="IPR001279">
    <property type="entry name" value="Metallo-B-lactamas"/>
</dbReference>
<keyword evidence="3" id="KW-0378">Hydrolase</keyword>
<dbReference type="Gene3D" id="3.60.15.10">
    <property type="entry name" value="Ribonuclease Z/Hydroxyacylglutathione hydrolase-like"/>
    <property type="match status" value="1"/>
</dbReference>
<organism evidence="3 4">
    <name type="scientific">Natronoflexus pectinivorans</name>
    <dbReference type="NCBI Taxonomy" id="682526"/>
    <lineage>
        <taxon>Bacteria</taxon>
        <taxon>Pseudomonadati</taxon>
        <taxon>Bacteroidota</taxon>
        <taxon>Bacteroidia</taxon>
        <taxon>Marinilabiliales</taxon>
        <taxon>Marinilabiliaceae</taxon>
        <taxon>Natronoflexus</taxon>
    </lineage>
</organism>
<dbReference type="GO" id="GO:0006749">
    <property type="term" value="P:glutathione metabolic process"/>
    <property type="evidence" value="ECO:0007669"/>
    <property type="project" value="InterPro"/>
</dbReference>
<dbReference type="OrthoDB" id="9784009at2"/>
<dbReference type="CDD" id="cd00158">
    <property type="entry name" value="RHOD"/>
    <property type="match status" value="1"/>
</dbReference>
<dbReference type="EMBL" id="SLWK01000001">
    <property type="protein sequence ID" value="TCO11069.1"/>
    <property type="molecule type" value="Genomic_DNA"/>
</dbReference>
<reference evidence="3 4" key="1">
    <citation type="submission" date="2019-03" db="EMBL/GenBank/DDBJ databases">
        <title>Genomic Encyclopedia of Type Strains, Phase IV (KMG-IV): sequencing the most valuable type-strain genomes for metagenomic binning, comparative biology and taxonomic classification.</title>
        <authorList>
            <person name="Goeker M."/>
        </authorList>
    </citation>
    <scope>NUCLEOTIDE SEQUENCE [LARGE SCALE GENOMIC DNA]</scope>
    <source>
        <strain evidence="3 4">DSM 24179</strain>
    </source>
</reference>
<dbReference type="PROSITE" id="PS50206">
    <property type="entry name" value="RHODANESE_3"/>
    <property type="match status" value="2"/>
</dbReference>
<dbReference type="Gene3D" id="3.40.250.10">
    <property type="entry name" value="Rhodanese-like domain"/>
    <property type="match status" value="2"/>
</dbReference>
<evidence type="ECO:0000313" key="3">
    <source>
        <dbReference type="EMBL" id="TCO11069.1"/>
    </source>
</evidence>
<sequence>MLIKHYFINKIAHSSYILAGSDACAVIDPQRDIDVYIKEARELGVVITHILQTHMHADFISGHMDLAEKTGAKIYVAKMAECTFDHVALSEGDTIEIEDIDIKVLETPGHSPDHLCFVVVDRARGDEPVCTFVGDTLFVGDVGRPDIFPDIAQELSGKLYHSLFDKILKLPDFCEVLPAHGAGSLCGRAMGAKWRSTIGYEKKYNAALQIKDKTEFIKSLTDYMPPAPDHFSRCNEINRKGPALISQLPRMKELNAKTFKEMIENENVAVVDTRSYLAFGSQHIHGSWSLDFNGNLPTFAGWVLPIDKDLLVVSDSFKEADETNVWLRRVGQDRVVGYLDGGMSAWVTNGYKTNQVTQISAEDLHEMVTGSEKFVLLDVRAKQEFEDSHIEKAVNIPVADLRERHIDLNKDDTIITICSSGNRSSLGVSILSQHGFKNLYNVAGGMSGYSAAGYAKRCAVCQNPHGSRYYSRIEEVKMHFNQ</sequence>
<dbReference type="AlphaFoldDB" id="A0A4R2GQP8"/>
<name>A0A4R2GQP8_9BACT</name>
<evidence type="ECO:0000256" key="1">
    <source>
        <dbReference type="ARBA" id="ARBA00022723"/>
    </source>
</evidence>
<dbReference type="Proteomes" id="UP000295221">
    <property type="component" value="Unassembled WGS sequence"/>
</dbReference>
<dbReference type="GO" id="GO:0070813">
    <property type="term" value="P:hydrogen sulfide metabolic process"/>
    <property type="evidence" value="ECO:0007669"/>
    <property type="project" value="TreeGrafter"/>
</dbReference>
<dbReference type="GO" id="GO:0050313">
    <property type="term" value="F:sulfur dioxygenase activity"/>
    <property type="evidence" value="ECO:0007669"/>
    <property type="project" value="InterPro"/>
</dbReference>
<dbReference type="GO" id="GO:0046872">
    <property type="term" value="F:metal ion binding"/>
    <property type="evidence" value="ECO:0007669"/>
    <property type="project" value="UniProtKB-KW"/>
</dbReference>
<dbReference type="SMART" id="SM00450">
    <property type="entry name" value="RHOD"/>
    <property type="match status" value="2"/>
</dbReference>
<dbReference type="FunFam" id="3.60.15.10:FF:000030">
    <property type="entry name" value="Metallo-beta-lactamase family protein"/>
    <property type="match status" value="1"/>
</dbReference>
<dbReference type="CDD" id="cd07724">
    <property type="entry name" value="POD-like_MBL-fold"/>
    <property type="match status" value="1"/>
</dbReference>
<dbReference type="InterPro" id="IPR051682">
    <property type="entry name" value="Mito_Persulfide_Diox"/>
</dbReference>
<keyword evidence="4" id="KW-1185">Reference proteome</keyword>
<proteinExistence type="predicted"/>
<keyword evidence="1" id="KW-0479">Metal-binding</keyword>
<dbReference type="Pfam" id="PF00581">
    <property type="entry name" value="Rhodanese"/>
    <property type="match status" value="2"/>
</dbReference>
<dbReference type="InterPro" id="IPR001763">
    <property type="entry name" value="Rhodanese-like_dom"/>
</dbReference>
<dbReference type="PANTHER" id="PTHR43084">
    <property type="entry name" value="PERSULFIDE DIOXYGENASE ETHE1"/>
    <property type="match status" value="1"/>
</dbReference>
<dbReference type="Pfam" id="PF00753">
    <property type="entry name" value="Lactamase_B"/>
    <property type="match status" value="1"/>
</dbReference>
<dbReference type="SUPFAM" id="SSF52821">
    <property type="entry name" value="Rhodanese/Cell cycle control phosphatase"/>
    <property type="match status" value="2"/>
</dbReference>
<evidence type="ECO:0000259" key="2">
    <source>
        <dbReference type="PROSITE" id="PS50206"/>
    </source>
</evidence>
<evidence type="ECO:0000313" key="4">
    <source>
        <dbReference type="Proteomes" id="UP000295221"/>
    </source>
</evidence>
<dbReference type="GO" id="GO:0016787">
    <property type="term" value="F:hydrolase activity"/>
    <property type="evidence" value="ECO:0007669"/>
    <property type="project" value="UniProtKB-KW"/>
</dbReference>
<feature type="domain" description="Rhodanese" evidence="2">
    <location>
        <begin position="264"/>
        <end position="355"/>
    </location>
</feature>
<dbReference type="PANTHER" id="PTHR43084:SF1">
    <property type="entry name" value="PERSULFIDE DIOXYGENASE ETHE1, MITOCHONDRIAL"/>
    <property type="match status" value="1"/>
</dbReference>
<feature type="domain" description="Rhodanese" evidence="2">
    <location>
        <begin position="370"/>
        <end position="457"/>
    </location>
</feature>
<accession>A0A4R2GQP8</accession>
<dbReference type="SUPFAM" id="SSF56281">
    <property type="entry name" value="Metallo-hydrolase/oxidoreductase"/>
    <property type="match status" value="1"/>
</dbReference>
<dbReference type="SMART" id="SM00849">
    <property type="entry name" value="Lactamase_B"/>
    <property type="match status" value="1"/>
</dbReference>